<protein>
    <submittedName>
        <fullName evidence="14">Uncharacterized protein</fullName>
    </submittedName>
</protein>
<dbReference type="SMART" id="SM00060">
    <property type="entry name" value="FN3"/>
    <property type="match status" value="2"/>
</dbReference>
<evidence type="ECO:0000256" key="9">
    <source>
        <dbReference type="ARBA" id="ARBA00023180"/>
    </source>
</evidence>
<feature type="domain" description="Fibronectin type-III" evidence="13">
    <location>
        <begin position="499"/>
        <end position="605"/>
    </location>
</feature>
<dbReference type="CDD" id="cd00096">
    <property type="entry name" value="Ig"/>
    <property type="match status" value="1"/>
</dbReference>
<dbReference type="GO" id="GO:0098632">
    <property type="term" value="F:cell-cell adhesion mediator activity"/>
    <property type="evidence" value="ECO:0007669"/>
    <property type="project" value="TreeGrafter"/>
</dbReference>
<feature type="compositionally biased region" description="Basic and acidic residues" evidence="11">
    <location>
        <begin position="809"/>
        <end position="819"/>
    </location>
</feature>
<comment type="caution">
    <text evidence="14">The sequence shown here is derived from an EMBL/GenBank/DDBJ whole genome shotgun (WGS) entry which is preliminary data.</text>
</comment>
<keyword evidence="5" id="KW-0130">Cell adhesion</keyword>
<dbReference type="CDD" id="cd00063">
    <property type="entry name" value="FN3"/>
    <property type="match status" value="2"/>
</dbReference>
<feature type="region of interest" description="Disordered" evidence="11">
    <location>
        <begin position="1"/>
        <end position="36"/>
    </location>
</feature>
<evidence type="ECO:0000256" key="7">
    <source>
        <dbReference type="ARBA" id="ARBA00023136"/>
    </source>
</evidence>
<feature type="compositionally biased region" description="Basic and acidic residues" evidence="11">
    <location>
        <begin position="1081"/>
        <end position="1099"/>
    </location>
</feature>
<feature type="domain" description="Fibronectin type-III" evidence="13">
    <location>
        <begin position="389"/>
        <end position="488"/>
    </location>
</feature>
<dbReference type="Pfam" id="PF00041">
    <property type="entry name" value="fn3"/>
    <property type="match status" value="1"/>
</dbReference>
<dbReference type="InterPro" id="IPR013098">
    <property type="entry name" value="Ig_I-set"/>
</dbReference>
<dbReference type="PROSITE" id="PS50835">
    <property type="entry name" value="IG_LIKE"/>
    <property type="match status" value="3"/>
</dbReference>
<accession>A0A553P2R4</accession>
<evidence type="ECO:0000313" key="15">
    <source>
        <dbReference type="Proteomes" id="UP000318571"/>
    </source>
</evidence>
<dbReference type="FunFam" id="2.60.40.10:FF:000032">
    <property type="entry name" value="palladin isoform X1"/>
    <property type="match status" value="1"/>
</dbReference>
<dbReference type="PANTHER" id="PTHR10075:SF103">
    <property type="entry name" value="ROUNDABOUT HOMOLOG 4"/>
    <property type="match status" value="1"/>
</dbReference>
<keyword evidence="3" id="KW-0732">Signal</keyword>
<keyword evidence="7" id="KW-0472">Membrane</keyword>
<dbReference type="GO" id="GO:0007156">
    <property type="term" value="P:homophilic cell adhesion via plasma membrane adhesion molecules"/>
    <property type="evidence" value="ECO:0007669"/>
    <property type="project" value="TreeGrafter"/>
</dbReference>
<comment type="subcellular location">
    <subcellularLocation>
        <location evidence="1">Membrane</location>
        <topology evidence="1">Single-pass membrane protein</topology>
    </subcellularLocation>
</comment>
<evidence type="ECO:0000256" key="5">
    <source>
        <dbReference type="ARBA" id="ARBA00022889"/>
    </source>
</evidence>
<evidence type="ECO:0000256" key="10">
    <source>
        <dbReference type="ARBA" id="ARBA00023319"/>
    </source>
</evidence>
<dbReference type="Pfam" id="PF07679">
    <property type="entry name" value="I-set"/>
    <property type="match status" value="2"/>
</dbReference>
<feature type="compositionally biased region" description="Basic and acidic residues" evidence="11">
    <location>
        <begin position="702"/>
        <end position="718"/>
    </location>
</feature>
<organism evidence="14 15">
    <name type="scientific">Tigriopus californicus</name>
    <name type="common">Marine copepod</name>
    <dbReference type="NCBI Taxonomy" id="6832"/>
    <lineage>
        <taxon>Eukaryota</taxon>
        <taxon>Metazoa</taxon>
        <taxon>Ecdysozoa</taxon>
        <taxon>Arthropoda</taxon>
        <taxon>Crustacea</taxon>
        <taxon>Multicrustacea</taxon>
        <taxon>Hexanauplia</taxon>
        <taxon>Copepoda</taxon>
        <taxon>Harpacticoida</taxon>
        <taxon>Harpacticidae</taxon>
        <taxon>Tigriopus</taxon>
    </lineage>
</organism>
<evidence type="ECO:0000256" key="4">
    <source>
        <dbReference type="ARBA" id="ARBA00022737"/>
    </source>
</evidence>
<dbReference type="Proteomes" id="UP000318571">
    <property type="component" value="Chromosome 7"/>
</dbReference>
<keyword evidence="6" id="KW-1133">Transmembrane helix</keyword>
<evidence type="ECO:0000256" key="3">
    <source>
        <dbReference type="ARBA" id="ARBA00022729"/>
    </source>
</evidence>
<gene>
    <name evidence="14" type="ORF">TCAL_12237</name>
</gene>
<dbReference type="SUPFAM" id="SSF49265">
    <property type="entry name" value="Fibronectin type III"/>
    <property type="match status" value="1"/>
</dbReference>
<dbReference type="Gene3D" id="2.60.40.10">
    <property type="entry name" value="Immunoglobulins"/>
    <property type="match status" value="6"/>
</dbReference>
<name>A0A553P2R4_TIGCA</name>
<feature type="region of interest" description="Disordered" evidence="11">
    <location>
        <begin position="978"/>
        <end position="1103"/>
    </location>
</feature>
<dbReference type="GO" id="GO:0030424">
    <property type="term" value="C:axon"/>
    <property type="evidence" value="ECO:0007669"/>
    <property type="project" value="TreeGrafter"/>
</dbReference>
<dbReference type="SMART" id="SM00409">
    <property type="entry name" value="IG"/>
    <property type="match status" value="4"/>
</dbReference>
<sequence length="1425" mass="160805">MPSSVAPSHNASRRGAIAKPQCKRKTKLSMEVQQPTESMGNRYVIETDGLLIKDITQEDAGTYTCRAKVLERGSLEERDIKLEVHVPPAWIEQPSDVKGIEQGKADFYCNSAGTPNPVYTWVDWEGRPALSKEGWTLEKDTGHLIAHHLKREDEGEYTCIAENPAGRIEAKAMLDVVIKPKIQELYNKTLSVGTNRGSIICKASGDPLPEIIWRKWSQNEPYIPGGQPLDDRIYVENSLERAPDYTEGETEWRVSEIVISDIKRKDDGLYECQARNEGGEFFKSGHIQVEFAPTFEETPVSKEYSWDQHPINLTCIATAIPNATITWFYREREIGKEIIDRNYQIIGEGPRSDLKVTPLEAEYYGRYTCEAKNQYGQAQHEIELQEAREPSRIQQAVADKTTATTIQFRFVSPSDTGGLPIEAYAAEYKEATKEWNDADRRVWPASENGVYILENLYPRTTYDFRFGAKNLVGYSEWSAGQQYTMPQRGPPEAPKIDIRRHNVTNNVLTISSPTRYEISWMLPEDNGEPVDYFEISFYPVAYNTETMSWSERGNLFRTEVPHPGNVRFELKGLYPDTYHMVEIRAHNHLGFSPSSTIIIKTAQGEGSSVVPWQAQKASVPVGIILGVILIVLLIGCIIADVICCKVNQAGVTYLISERALRASKAKKRNSQKRVPPVVCTEKRVPPGIKEKQEIIGQYVYERVPREKPPREKRPHIEPNRTIGPSESHSSSIPNTLYTSDGYLQPATLTRDVKKKPTPPKPIRSSKLEKTKSRKITSEEMRPTAKNNVQETYPTKLAKTHYKSDSNLADPREKNPRSSDDQTPWPPVDQYAYQNHPWSKGNPALAAHSRGFHSEWVLLQPHENLEPRNSLMEDLDPCIWRDKAAERDRIQSRQSLPEPIYSSISDEDDPSTDQGSRQIKRKRFEPPNSPLAKSHHGHTDNAHAMLKGSTQAYHSMFNVGNEDAESDEAAEERMRQFMLQKANSSTTSSSTTTVGSVSRKKPAWITRIQNRKKDSSSSSDEAANRRSQRRPRQMIANLEVQPRGDPQGLKTRKPTNMVANGSNSLQTKNSSHLLSSQQENSQKYDRDRHRCSDRIPEPMKSKPGTAFLVQNTGNTSSFSNSSHAGNDPVLYLSSPSLSIRSNAKGYSSPFQRGEQLELRSIRKPNRDPSQQMTITVSMVHPNRKSSTSTSGAGSTRTVSPIKLSSNDDSSSTSRTLFKPRSKKRWRPSSVHVSSTKFNNYFQLEGGSSSAISKFKQASKSESNFYDLFERTRDSRLLAHSSETVSGTIMNSIEYGDGSDSRSYFEDTPSSPGDNLDFEDHFRLTKDFGDFQTYSESPHQRLEYSNIPRTPGFNVEDQSPTTAVPLGMILPFSSSYSLYNEKQEQQQQQKQASPAGCAAGPMEWPGKTRKSNAKFNERKKIRKETRI</sequence>
<dbReference type="OMA" id="FRMFAFT"/>
<keyword evidence="2" id="KW-0812">Transmembrane</keyword>
<keyword evidence="10" id="KW-0393">Immunoglobulin domain</keyword>
<dbReference type="EMBL" id="VCGU01000008">
    <property type="protein sequence ID" value="TRY71922.1"/>
    <property type="molecule type" value="Genomic_DNA"/>
</dbReference>
<dbReference type="GO" id="GO:0007411">
    <property type="term" value="P:axon guidance"/>
    <property type="evidence" value="ECO:0007669"/>
    <property type="project" value="TreeGrafter"/>
</dbReference>
<dbReference type="SMART" id="SM00408">
    <property type="entry name" value="IGc2"/>
    <property type="match status" value="3"/>
</dbReference>
<dbReference type="InterPro" id="IPR003598">
    <property type="entry name" value="Ig_sub2"/>
</dbReference>
<evidence type="ECO:0000256" key="6">
    <source>
        <dbReference type="ARBA" id="ARBA00022989"/>
    </source>
</evidence>
<feature type="region of interest" description="Disordered" evidence="11">
    <location>
        <begin position="1159"/>
        <end position="1227"/>
    </location>
</feature>
<feature type="compositionally biased region" description="Basic residues" evidence="11">
    <location>
        <begin position="1405"/>
        <end position="1425"/>
    </location>
</feature>
<dbReference type="PRINTS" id="PR01838">
    <property type="entry name" value="NCAMFAMILY"/>
</dbReference>
<dbReference type="InterPro" id="IPR013783">
    <property type="entry name" value="Ig-like_fold"/>
</dbReference>
<feature type="compositionally biased region" description="Polar residues" evidence="11">
    <location>
        <begin position="1056"/>
        <end position="1080"/>
    </location>
</feature>
<dbReference type="GO" id="GO:0070593">
    <property type="term" value="P:dendrite self-avoidance"/>
    <property type="evidence" value="ECO:0007669"/>
    <property type="project" value="TreeGrafter"/>
</dbReference>
<dbReference type="InterPro" id="IPR003599">
    <property type="entry name" value="Ig_sub"/>
</dbReference>
<dbReference type="SUPFAM" id="SSF48726">
    <property type="entry name" value="Immunoglobulin"/>
    <property type="match status" value="4"/>
</dbReference>
<feature type="domain" description="Ig-like" evidence="12">
    <location>
        <begin position="180"/>
        <end position="288"/>
    </location>
</feature>
<feature type="region of interest" description="Disordered" evidence="11">
    <location>
        <begin position="1380"/>
        <end position="1425"/>
    </location>
</feature>
<evidence type="ECO:0000256" key="1">
    <source>
        <dbReference type="ARBA" id="ARBA00004167"/>
    </source>
</evidence>
<feature type="domain" description="Ig-like" evidence="12">
    <location>
        <begin position="293"/>
        <end position="385"/>
    </location>
</feature>
<feature type="region of interest" description="Disordered" evidence="11">
    <location>
        <begin position="885"/>
        <end position="940"/>
    </location>
</feature>
<feature type="domain" description="Ig-like" evidence="12">
    <location>
        <begin position="88"/>
        <end position="175"/>
    </location>
</feature>
<feature type="compositionally biased region" description="Polar residues" evidence="11">
    <location>
        <begin position="722"/>
        <end position="738"/>
    </location>
</feature>
<feature type="compositionally biased region" description="Basic residues" evidence="11">
    <location>
        <begin position="1216"/>
        <end position="1225"/>
    </location>
</feature>
<dbReference type="InterPro" id="IPR036179">
    <property type="entry name" value="Ig-like_dom_sf"/>
</dbReference>
<keyword evidence="9" id="KW-0325">Glycoprotein</keyword>
<dbReference type="PROSITE" id="PS50853">
    <property type="entry name" value="FN3"/>
    <property type="match status" value="2"/>
</dbReference>
<evidence type="ECO:0000256" key="11">
    <source>
        <dbReference type="SAM" id="MobiDB-lite"/>
    </source>
</evidence>
<feature type="compositionally biased region" description="Polar residues" evidence="11">
    <location>
        <begin position="1"/>
        <end position="10"/>
    </location>
</feature>
<feature type="region of interest" description="Disordered" evidence="11">
    <location>
        <begin position="699"/>
        <end position="845"/>
    </location>
</feature>
<keyword evidence="15" id="KW-1185">Reference proteome</keyword>
<dbReference type="PANTHER" id="PTHR10075">
    <property type="entry name" value="BASIGIN RELATED"/>
    <property type="match status" value="1"/>
</dbReference>
<dbReference type="InterPro" id="IPR036116">
    <property type="entry name" value="FN3_sf"/>
</dbReference>
<evidence type="ECO:0000256" key="8">
    <source>
        <dbReference type="ARBA" id="ARBA00023157"/>
    </source>
</evidence>
<dbReference type="GO" id="GO:0005886">
    <property type="term" value="C:plasma membrane"/>
    <property type="evidence" value="ECO:0007669"/>
    <property type="project" value="TreeGrafter"/>
</dbReference>
<feature type="compositionally biased region" description="Basic and acidic residues" evidence="11">
    <location>
        <begin position="765"/>
        <end position="782"/>
    </location>
</feature>
<dbReference type="STRING" id="6832.A0A553P2R4"/>
<feature type="compositionally biased region" description="Low complexity" evidence="11">
    <location>
        <begin position="983"/>
        <end position="996"/>
    </location>
</feature>
<dbReference type="InterPro" id="IPR003961">
    <property type="entry name" value="FN3_dom"/>
</dbReference>
<feature type="compositionally biased region" description="Low complexity" evidence="11">
    <location>
        <begin position="1184"/>
        <end position="1212"/>
    </location>
</feature>
<evidence type="ECO:0000256" key="2">
    <source>
        <dbReference type="ARBA" id="ARBA00022692"/>
    </source>
</evidence>
<reference evidence="14 15" key="1">
    <citation type="journal article" date="2018" name="Nat. Ecol. Evol.">
        <title>Genomic signatures of mitonuclear coevolution across populations of Tigriopus californicus.</title>
        <authorList>
            <person name="Barreto F.S."/>
            <person name="Watson E.T."/>
            <person name="Lima T.G."/>
            <person name="Willett C.S."/>
            <person name="Edmands S."/>
            <person name="Li W."/>
            <person name="Burton R.S."/>
        </authorList>
    </citation>
    <scope>NUCLEOTIDE SEQUENCE [LARGE SCALE GENOMIC DNA]</scope>
    <source>
        <strain evidence="14 15">San Diego</strain>
    </source>
</reference>
<evidence type="ECO:0000259" key="12">
    <source>
        <dbReference type="PROSITE" id="PS50835"/>
    </source>
</evidence>
<feature type="compositionally biased region" description="Polar residues" evidence="11">
    <location>
        <begin position="1166"/>
        <end position="1175"/>
    </location>
</feature>
<proteinExistence type="predicted"/>
<dbReference type="Pfam" id="PF13927">
    <property type="entry name" value="Ig_3"/>
    <property type="match status" value="1"/>
</dbReference>
<dbReference type="InterPro" id="IPR007110">
    <property type="entry name" value="Ig-like_dom"/>
</dbReference>
<evidence type="ECO:0000259" key="13">
    <source>
        <dbReference type="PROSITE" id="PS50853"/>
    </source>
</evidence>
<dbReference type="InterPro" id="IPR009138">
    <property type="entry name" value="Neural_cell_adh"/>
</dbReference>
<evidence type="ECO:0000313" key="14">
    <source>
        <dbReference type="EMBL" id="TRY71922.1"/>
    </source>
</evidence>
<keyword evidence="4" id="KW-0677">Repeat</keyword>
<keyword evidence="8" id="KW-1015">Disulfide bond</keyword>